<dbReference type="Pfam" id="PF08240">
    <property type="entry name" value="ADH_N"/>
    <property type="match status" value="1"/>
</dbReference>
<gene>
    <name evidence="6" type="ORF">CYLTODRAFT_485547</name>
</gene>
<dbReference type="InterPro" id="IPR013149">
    <property type="entry name" value="ADH-like_C"/>
</dbReference>
<evidence type="ECO:0000313" key="7">
    <source>
        <dbReference type="Proteomes" id="UP000054007"/>
    </source>
</evidence>
<proteinExistence type="predicted"/>
<dbReference type="OrthoDB" id="48317at2759"/>
<dbReference type="InterPro" id="IPR036291">
    <property type="entry name" value="NAD(P)-bd_dom_sf"/>
</dbReference>
<accession>A0A0D7BS80</accession>
<dbReference type="GO" id="GO:0035925">
    <property type="term" value="F:mRNA 3'-UTR AU-rich region binding"/>
    <property type="evidence" value="ECO:0007669"/>
    <property type="project" value="TreeGrafter"/>
</dbReference>
<dbReference type="SUPFAM" id="SSF50129">
    <property type="entry name" value="GroES-like"/>
    <property type="match status" value="1"/>
</dbReference>
<dbReference type="AlphaFoldDB" id="A0A0D7BS80"/>
<dbReference type="InterPro" id="IPR013154">
    <property type="entry name" value="ADH-like_N"/>
</dbReference>
<evidence type="ECO:0000256" key="2">
    <source>
        <dbReference type="ARBA" id="ARBA00023002"/>
    </source>
</evidence>
<feature type="domain" description="Enoyl reductase (ER)" evidence="5">
    <location>
        <begin position="16"/>
        <end position="335"/>
    </location>
</feature>
<dbReference type="PANTHER" id="PTHR48106">
    <property type="entry name" value="QUINONE OXIDOREDUCTASE PIG3-RELATED"/>
    <property type="match status" value="1"/>
</dbReference>
<dbReference type="SMART" id="SM00829">
    <property type="entry name" value="PKS_ER"/>
    <property type="match status" value="1"/>
</dbReference>
<dbReference type="Pfam" id="PF00107">
    <property type="entry name" value="ADH_zinc_N"/>
    <property type="match status" value="1"/>
</dbReference>
<evidence type="ECO:0000313" key="6">
    <source>
        <dbReference type="EMBL" id="KIY73393.1"/>
    </source>
</evidence>
<dbReference type="GO" id="GO:0005829">
    <property type="term" value="C:cytosol"/>
    <property type="evidence" value="ECO:0007669"/>
    <property type="project" value="TreeGrafter"/>
</dbReference>
<dbReference type="CDD" id="cd05286">
    <property type="entry name" value="QOR2"/>
    <property type="match status" value="1"/>
</dbReference>
<dbReference type="InterPro" id="IPR047618">
    <property type="entry name" value="QOR-like"/>
</dbReference>
<dbReference type="GO" id="GO:0003960">
    <property type="term" value="F:quinone reductase (NADPH) activity"/>
    <property type="evidence" value="ECO:0007669"/>
    <property type="project" value="InterPro"/>
</dbReference>
<keyword evidence="1" id="KW-0521">NADP</keyword>
<protein>
    <recommendedName>
        <fullName evidence="4">Probable quinone oxidoreductase</fullName>
    </recommendedName>
    <alternativeName>
        <fullName evidence="3">NADPH:quinone reductase</fullName>
    </alternativeName>
</protein>
<dbReference type="STRING" id="1314674.A0A0D7BS80"/>
<reference evidence="6 7" key="1">
    <citation type="journal article" date="2015" name="Fungal Genet. Biol.">
        <title>Evolution of novel wood decay mechanisms in Agaricales revealed by the genome sequences of Fistulina hepatica and Cylindrobasidium torrendii.</title>
        <authorList>
            <person name="Floudas D."/>
            <person name="Held B.W."/>
            <person name="Riley R."/>
            <person name="Nagy L.G."/>
            <person name="Koehler G."/>
            <person name="Ransdell A.S."/>
            <person name="Younus H."/>
            <person name="Chow J."/>
            <person name="Chiniquy J."/>
            <person name="Lipzen A."/>
            <person name="Tritt A."/>
            <person name="Sun H."/>
            <person name="Haridas S."/>
            <person name="LaButti K."/>
            <person name="Ohm R.A."/>
            <person name="Kues U."/>
            <person name="Blanchette R.A."/>
            <person name="Grigoriev I.V."/>
            <person name="Minto R.E."/>
            <person name="Hibbett D.S."/>
        </authorList>
    </citation>
    <scope>NUCLEOTIDE SEQUENCE [LARGE SCALE GENOMIC DNA]</scope>
    <source>
        <strain evidence="6 7">FP15055 ss-10</strain>
    </source>
</reference>
<organism evidence="6 7">
    <name type="scientific">Cylindrobasidium torrendii FP15055 ss-10</name>
    <dbReference type="NCBI Taxonomy" id="1314674"/>
    <lineage>
        <taxon>Eukaryota</taxon>
        <taxon>Fungi</taxon>
        <taxon>Dikarya</taxon>
        <taxon>Basidiomycota</taxon>
        <taxon>Agaricomycotina</taxon>
        <taxon>Agaricomycetes</taxon>
        <taxon>Agaricomycetidae</taxon>
        <taxon>Agaricales</taxon>
        <taxon>Marasmiineae</taxon>
        <taxon>Physalacriaceae</taxon>
        <taxon>Cylindrobasidium</taxon>
    </lineage>
</organism>
<evidence type="ECO:0000259" key="5">
    <source>
        <dbReference type="SMART" id="SM00829"/>
    </source>
</evidence>
<dbReference type="SUPFAM" id="SSF51735">
    <property type="entry name" value="NAD(P)-binding Rossmann-fold domains"/>
    <property type="match status" value="1"/>
</dbReference>
<dbReference type="Gene3D" id="3.40.50.720">
    <property type="entry name" value="NAD(P)-binding Rossmann-like Domain"/>
    <property type="match status" value="1"/>
</dbReference>
<keyword evidence="2" id="KW-0560">Oxidoreductase</keyword>
<dbReference type="Gene3D" id="3.90.180.10">
    <property type="entry name" value="Medium-chain alcohol dehydrogenases, catalytic domain"/>
    <property type="match status" value="1"/>
</dbReference>
<evidence type="ECO:0000256" key="1">
    <source>
        <dbReference type="ARBA" id="ARBA00022857"/>
    </source>
</evidence>
<dbReference type="FunFam" id="3.40.50.720:FF:000053">
    <property type="entry name" value="Quinone oxidoreductase 1"/>
    <property type="match status" value="1"/>
</dbReference>
<sequence>MSFPATVDAVVIEETGDFDVLQKKTIPFPEVTPQSIVVKTAYFGLNFADLFVRKGEFPNTLPHIMGYEATGTIVALPTDENVLNDLEYKAKEYKIGGKVTVIGQATHATYVSVGWKGVHPLPDGLDLRTAAGAISALTATTFLTEAYNVQKGDIVLIHSVAGSLGLFLTQYAKYRGATVIGTTSTPEKAALAKSYGADQVINYKTENTVDRVLEITKGQGVQAIFDGVGKDTFEDNFKTIARKGTIVSLGSASGHPEPFAPVQLSAKNVKFLRPTVFNYIVTAEERKHYFSELLELLDTNKLKVHIFKDYPFTSEGARQAQKDLAGGKSTGKLVIKVDLV</sequence>
<dbReference type="Proteomes" id="UP000054007">
    <property type="component" value="Unassembled WGS sequence"/>
</dbReference>
<dbReference type="EMBL" id="KN880436">
    <property type="protein sequence ID" value="KIY73393.1"/>
    <property type="molecule type" value="Genomic_DNA"/>
</dbReference>
<evidence type="ECO:0000256" key="4">
    <source>
        <dbReference type="ARBA" id="ARBA00070796"/>
    </source>
</evidence>
<dbReference type="InterPro" id="IPR011032">
    <property type="entry name" value="GroES-like_sf"/>
</dbReference>
<keyword evidence="7" id="KW-1185">Reference proteome</keyword>
<name>A0A0D7BS80_9AGAR</name>
<dbReference type="InterPro" id="IPR020843">
    <property type="entry name" value="ER"/>
</dbReference>
<evidence type="ECO:0000256" key="3">
    <source>
        <dbReference type="ARBA" id="ARBA00043088"/>
    </source>
</evidence>
<dbReference type="PANTHER" id="PTHR48106:SF13">
    <property type="entry name" value="QUINONE OXIDOREDUCTASE-RELATED"/>
    <property type="match status" value="1"/>
</dbReference>
<dbReference type="GO" id="GO:0070402">
    <property type="term" value="F:NADPH binding"/>
    <property type="evidence" value="ECO:0007669"/>
    <property type="project" value="TreeGrafter"/>
</dbReference>